<dbReference type="Gene3D" id="3.30.70.2660">
    <property type="match status" value="1"/>
</dbReference>
<evidence type="ECO:0000256" key="1">
    <source>
        <dbReference type="ARBA" id="ARBA00023118"/>
    </source>
</evidence>
<gene>
    <name evidence="2" type="ORF">SAMN05660836_00711</name>
</gene>
<dbReference type="EMBL" id="FOUU01000001">
    <property type="protein sequence ID" value="SFM53657.1"/>
    <property type="molecule type" value="Genomic_DNA"/>
</dbReference>
<dbReference type="STRING" id="39841.SAMN05660836_00711"/>
<reference evidence="2 3" key="1">
    <citation type="submission" date="2016-10" db="EMBL/GenBank/DDBJ databases">
        <authorList>
            <person name="de Groot N.N."/>
        </authorList>
    </citation>
    <scope>NUCLEOTIDE SEQUENCE [LARGE SCALE GENOMIC DNA]</scope>
    <source>
        <strain evidence="2 3">DSM 9990</strain>
    </source>
</reference>
<keyword evidence="1" id="KW-0051">Antiviral defense</keyword>
<dbReference type="GO" id="GO:0043571">
    <property type="term" value="P:maintenance of CRISPR repeat elements"/>
    <property type="evidence" value="ECO:0007669"/>
    <property type="project" value="InterPro"/>
</dbReference>
<dbReference type="AlphaFoldDB" id="A0A1I4RN40"/>
<evidence type="ECO:0000313" key="2">
    <source>
        <dbReference type="EMBL" id="SFM53657.1"/>
    </source>
</evidence>
<sequence length="249" mass="28395">MAERLYGFIADAELPYFACFRKPASTSVILTYPVPPFTTIVGMIANALGIPRPGYFEGINWLQNILWLNLRPITKLPRPSRELAKILKLVGENREERRPTSFPSSPMYRYFLPRPYYRFFVASEDREAVDEIVKALGCPERPLYLGQSDDMVVLKVVWCGEVEQVESREAWGLVRGSYEANGQGTELLRLPIGFESERKLLLSPLLTLPSNFPFLLPQPESLWRFAEETVHLISAKEARENASGEKRAN</sequence>
<dbReference type="NCBIfam" id="TIGR02593">
    <property type="entry name" value="CRISPR_cas5"/>
    <property type="match status" value="1"/>
</dbReference>
<dbReference type="Pfam" id="PF09704">
    <property type="entry name" value="Cas_Cas5d"/>
    <property type="match status" value="1"/>
</dbReference>
<proteinExistence type="predicted"/>
<organism evidence="2 3">
    <name type="scientific">Thermodesulforhabdus norvegica</name>
    <dbReference type="NCBI Taxonomy" id="39841"/>
    <lineage>
        <taxon>Bacteria</taxon>
        <taxon>Pseudomonadati</taxon>
        <taxon>Thermodesulfobacteriota</taxon>
        <taxon>Syntrophobacteria</taxon>
        <taxon>Syntrophobacterales</taxon>
        <taxon>Thermodesulforhabdaceae</taxon>
        <taxon>Thermodesulforhabdus</taxon>
    </lineage>
</organism>
<dbReference type="Proteomes" id="UP000199611">
    <property type="component" value="Unassembled WGS sequence"/>
</dbReference>
<dbReference type="OrthoDB" id="1805474at2"/>
<keyword evidence="3" id="KW-1185">Reference proteome</keyword>
<accession>A0A1I4RN40</accession>
<dbReference type="CDD" id="cd09693">
    <property type="entry name" value="Cas5_I"/>
    <property type="match status" value="1"/>
</dbReference>
<protein>
    <submittedName>
        <fullName evidence="2">CRISPR-associated protein Cas5h</fullName>
    </submittedName>
</protein>
<evidence type="ECO:0000313" key="3">
    <source>
        <dbReference type="Proteomes" id="UP000199611"/>
    </source>
</evidence>
<name>A0A1I4RN40_9BACT</name>
<dbReference type="InterPro" id="IPR013422">
    <property type="entry name" value="CRISPR-assoc_prot_Cas5_N"/>
</dbReference>
<dbReference type="InterPro" id="IPR021124">
    <property type="entry name" value="CRISPR-assoc_prot_Cas5"/>
</dbReference>
<dbReference type="RefSeq" id="WP_093393492.1">
    <property type="nucleotide sequence ID" value="NZ_FOUU01000001.1"/>
</dbReference>
<dbReference type="GO" id="GO:0051607">
    <property type="term" value="P:defense response to virus"/>
    <property type="evidence" value="ECO:0007669"/>
    <property type="project" value="UniProtKB-KW"/>
</dbReference>